<dbReference type="GO" id="GO:0046872">
    <property type="term" value="F:metal ion binding"/>
    <property type="evidence" value="ECO:0007669"/>
    <property type="project" value="UniProtKB-KW"/>
</dbReference>
<dbReference type="GO" id="GO:0009146">
    <property type="term" value="P:purine nucleoside triphosphate catabolic process"/>
    <property type="evidence" value="ECO:0007669"/>
    <property type="project" value="UniProtKB-UniRule"/>
</dbReference>
<evidence type="ECO:0000313" key="13">
    <source>
        <dbReference type="Proteomes" id="UP000199476"/>
    </source>
</evidence>
<evidence type="ECO:0000256" key="9">
    <source>
        <dbReference type="ARBA" id="ARBA00052017"/>
    </source>
</evidence>
<comment type="similarity">
    <text evidence="1 10 11">Belongs to the HAM1 NTPase family.</text>
</comment>
<evidence type="ECO:0000256" key="2">
    <source>
        <dbReference type="ARBA" id="ARBA00011738"/>
    </source>
</evidence>
<evidence type="ECO:0000256" key="4">
    <source>
        <dbReference type="ARBA" id="ARBA00022741"/>
    </source>
</evidence>
<comment type="subunit">
    <text evidence="2 10">Homodimer.</text>
</comment>
<name>A0A1G9QMI0_9FIRM</name>
<feature type="binding site" evidence="10">
    <location>
        <begin position="186"/>
        <end position="187"/>
    </location>
    <ligand>
        <name>substrate</name>
    </ligand>
</feature>
<dbReference type="OrthoDB" id="9807456at2"/>
<evidence type="ECO:0000256" key="11">
    <source>
        <dbReference type="RuleBase" id="RU003781"/>
    </source>
</evidence>
<dbReference type="GO" id="GO:0036222">
    <property type="term" value="F:XTP diphosphatase activity"/>
    <property type="evidence" value="ECO:0007669"/>
    <property type="project" value="UniProtKB-UniRule"/>
</dbReference>
<dbReference type="Pfam" id="PF01725">
    <property type="entry name" value="Ham1p_like"/>
    <property type="match status" value="1"/>
</dbReference>
<dbReference type="NCBIfam" id="NF011397">
    <property type="entry name" value="PRK14822.1"/>
    <property type="match status" value="1"/>
</dbReference>
<dbReference type="InterPro" id="IPR020922">
    <property type="entry name" value="dITP/XTP_pyrophosphatase"/>
</dbReference>
<accession>A0A1G9QMI0</accession>
<keyword evidence="3 10" id="KW-0479">Metal-binding</keyword>
<gene>
    <name evidence="12" type="ORF">SAMN04488692_11713</name>
</gene>
<comment type="function">
    <text evidence="10">Pyrophosphatase that catalyzes the hydrolysis of nucleoside triphosphates to their monophosphate derivatives, with a high preference for the non-canonical purine nucleotides XTP (xanthosine triphosphate), dITP (deoxyinosine triphosphate) and ITP. Seems to function as a house-cleaning enzyme that removes non-canonical purine nucleotides from the nucleotide pool, thus preventing their incorporation into DNA/RNA and avoiding chromosomal lesions.</text>
</comment>
<evidence type="ECO:0000256" key="3">
    <source>
        <dbReference type="ARBA" id="ARBA00022723"/>
    </source>
</evidence>
<sequence>MMSGCRRLFVATGNKDKLKEIGQKFSELSMEILSPESLDLEFEVEETGSTLAENALIKARAGAGVSGVLTLADDTGLMVDALDGEPGVYSARFAGPQASYEENNNHLLSRLEGVREENRTARFVTAAALVDPDTGREHTVRGICRGRILEKRRGEGGFGYDPLFYLPDLDMTFAELDTESKNEISHRARALRRVKLLLEQNYFDREE</sequence>
<dbReference type="GO" id="GO:0036220">
    <property type="term" value="F:ITP diphosphatase activity"/>
    <property type="evidence" value="ECO:0007669"/>
    <property type="project" value="UniProtKB-UniRule"/>
</dbReference>
<dbReference type="Proteomes" id="UP000199476">
    <property type="component" value="Unassembled WGS sequence"/>
</dbReference>
<feature type="binding site" evidence="10">
    <location>
        <position position="181"/>
    </location>
    <ligand>
        <name>substrate</name>
    </ligand>
</feature>
<dbReference type="GO" id="GO:0017111">
    <property type="term" value="F:ribonucleoside triphosphate phosphatase activity"/>
    <property type="evidence" value="ECO:0007669"/>
    <property type="project" value="InterPro"/>
</dbReference>
<proteinExistence type="inferred from homology"/>
<comment type="catalytic activity">
    <reaction evidence="9 10">
        <text>XTP + H2O = XMP + diphosphate + H(+)</text>
        <dbReference type="Rhea" id="RHEA:28610"/>
        <dbReference type="ChEBI" id="CHEBI:15377"/>
        <dbReference type="ChEBI" id="CHEBI:15378"/>
        <dbReference type="ChEBI" id="CHEBI:33019"/>
        <dbReference type="ChEBI" id="CHEBI:57464"/>
        <dbReference type="ChEBI" id="CHEBI:61314"/>
        <dbReference type="EC" id="3.6.1.66"/>
    </reaction>
</comment>
<dbReference type="EMBL" id="FNGO01000017">
    <property type="protein sequence ID" value="SDM11505.1"/>
    <property type="molecule type" value="Genomic_DNA"/>
</dbReference>
<dbReference type="GO" id="GO:0009117">
    <property type="term" value="P:nucleotide metabolic process"/>
    <property type="evidence" value="ECO:0007669"/>
    <property type="project" value="UniProtKB-KW"/>
</dbReference>
<comment type="catalytic activity">
    <reaction evidence="10">
        <text>ITP + H2O = IMP + diphosphate + H(+)</text>
        <dbReference type="Rhea" id="RHEA:29399"/>
        <dbReference type="ChEBI" id="CHEBI:15377"/>
        <dbReference type="ChEBI" id="CHEBI:15378"/>
        <dbReference type="ChEBI" id="CHEBI:33019"/>
        <dbReference type="ChEBI" id="CHEBI:58053"/>
        <dbReference type="ChEBI" id="CHEBI:61402"/>
        <dbReference type="EC" id="3.6.1.66"/>
    </reaction>
</comment>
<evidence type="ECO:0000256" key="10">
    <source>
        <dbReference type="HAMAP-Rule" id="MF_01405"/>
    </source>
</evidence>
<dbReference type="GO" id="GO:0035870">
    <property type="term" value="F:dITP diphosphatase activity"/>
    <property type="evidence" value="ECO:0007669"/>
    <property type="project" value="UniProtKB-UniRule"/>
</dbReference>
<keyword evidence="6 10" id="KW-0460">Magnesium</keyword>
<comment type="catalytic activity">
    <reaction evidence="8 10">
        <text>dITP + H2O = dIMP + diphosphate + H(+)</text>
        <dbReference type="Rhea" id="RHEA:28342"/>
        <dbReference type="ChEBI" id="CHEBI:15377"/>
        <dbReference type="ChEBI" id="CHEBI:15378"/>
        <dbReference type="ChEBI" id="CHEBI:33019"/>
        <dbReference type="ChEBI" id="CHEBI:61194"/>
        <dbReference type="ChEBI" id="CHEBI:61382"/>
        <dbReference type="EC" id="3.6.1.66"/>
    </reaction>
</comment>
<protein>
    <recommendedName>
        <fullName evidence="10">dITP/XTP pyrophosphatase</fullName>
        <ecNumber evidence="10">3.6.1.66</ecNumber>
    </recommendedName>
    <alternativeName>
        <fullName evidence="10">Non-canonical purine NTP pyrophosphatase</fullName>
    </alternativeName>
    <alternativeName>
        <fullName evidence="10">Non-standard purine NTP pyrophosphatase</fullName>
    </alternativeName>
    <alternativeName>
        <fullName evidence="10">Nucleoside-triphosphate diphosphatase</fullName>
    </alternativeName>
    <alternativeName>
        <fullName evidence="10">Nucleoside-triphosphate pyrophosphatase</fullName>
        <shortName evidence="10">NTPase</shortName>
    </alternativeName>
</protein>
<evidence type="ECO:0000313" key="12">
    <source>
        <dbReference type="EMBL" id="SDM11505.1"/>
    </source>
</evidence>
<dbReference type="InterPro" id="IPR002637">
    <property type="entry name" value="RdgB/HAM1"/>
</dbReference>
<feature type="active site" description="Proton acceptor" evidence="10">
    <location>
        <position position="74"/>
    </location>
</feature>
<organism evidence="12 13">
    <name type="scientific">Halarsenatibacter silvermanii</name>
    <dbReference type="NCBI Taxonomy" id="321763"/>
    <lineage>
        <taxon>Bacteria</taxon>
        <taxon>Bacillati</taxon>
        <taxon>Bacillota</taxon>
        <taxon>Clostridia</taxon>
        <taxon>Halanaerobiales</taxon>
        <taxon>Halarsenatibacteraceae</taxon>
        <taxon>Halarsenatibacter</taxon>
    </lineage>
</organism>
<feature type="binding site" evidence="10">
    <location>
        <position position="74"/>
    </location>
    <ligand>
        <name>Mg(2+)</name>
        <dbReference type="ChEBI" id="CHEBI:18420"/>
    </ligand>
</feature>
<feature type="binding site" evidence="10">
    <location>
        <position position="45"/>
    </location>
    <ligand>
        <name>Mg(2+)</name>
        <dbReference type="ChEBI" id="CHEBI:18420"/>
    </ligand>
</feature>
<dbReference type="SUPFAM" id="SSF52972">
    <property type="entry name" value="ITPase-like"/>
    <property type="match status" value="1"/>
</dbReference>
<keyword evidence="4 10" id="KW-0547">Nucleotide-binding</keyword>
<dbReference type="InterPro" id="IPR029001">
    <property type="entry name" value="ITPase-like_fam"/>
</dbReference>
<dbReference type="Gene3D" id="3.90.950.10">
    <property type="match status" value="1"/>
</dbReference>
<keyword evidence="7 10" id="KW-0546">Nucleotide metabolism</keyword>
<dbReference type="PANTHER" id="PTHR11067:SF9">
    <property type="entry name" value="INOSINE TRIPHOSPHATE PYROPHOSPHATASE"/>
    <property type="match status" value="1"/>
</dbReference>
<keyword evidence="5 10" id="KW-0378">Hydrolase</keyword>
<evidence type="ECO:0000256" key="7">
    <source>
        <dbReference type="ARBA" id="ARBA00023080"/>
    </source>
</evidence>
<evidence type="ECO:0000256" key="6">
    <source>
        <dbReference type="ARBA" id="ARBA00022842"/>
    </source>
</evidence>
<dbReference type="EC" id="3.6.1.66" evidence="10"/>
<dbReference type="GO" id="GO:0000166">
    <property type="term" value="F:nucleotide binding"/>
    <property type="evidence" value="ECO:0007669"/>
    <property type="project" value="UniProtKB-KW"/>
</dbReference>
<feature type="binding site" evidence="10">
    <location>
        <position position="75"/>
    </location>
    <ligand>
        <name>substrate</name>
    </ligand>
</feature>
<reference evidence="12 13" key="1">
    <citation type="submission" date="2016-10" db="EMBL/GenBank/DDBJ databases">
        <authorList>
            <person name="de Groot N.N."/>
        </authorList>
    </citation>
    <scope>NUCLEOTIDE SEQUENCE [LARGE SCALE GENOMIC DNA]</scope>
    <source>
        <strain evidence="12 13">SLAS-1</strain>
    </source>
</reference>
<dbReference type="FunFam" id="3.90.950.10:FF:000001">
    <property type="entry name" value="dITP/XTP pyrophosphatase"/>
    <property type="match status" value="1"/>
</dbReference>
<feature type="binding site" evidence="10">
    <location>
        <begin position="158"/>
        <end position="161"/>
    </location>
    <ligand>
        <name>substrate</name>
    </ligand>
</feature>
<dbReference type="GO" id="GO:0005829">
    <property type="term" value="C:cytosol"/>
    <property type="evidence" value="ECO:0007669"/>
    <property type="project" value="TreeGrafter"/>
</dbReference>
<evidence type="ECO:0000256" key="5">
    <source>
        <dbReference type="ARBA" id="ARBA00022801"/>
    </source>
</evidence>
<dbReference type="NCBIfam" id="TIGR00042">
    <property type="entry name" value="RdgB/HAM1 family non-canonical purine NTP pyrophosphatase"/>
    <property type="match status" value="1"/>
</dbReference>
<dbReference type="HAMAP" id="MF_01405">
    <property type="entry name" value="Non_canon_purine_NTPase"/>
    <property type="match status" value="1"/>
</dbReference>
<evidence type="ECO:0000256" key="1">
    <source>
        <dbReference type="ARBA" id="ARBA00008023"/>
    </source>
</evidence>
<dbReference type="CDD" id="cd00515">
    <property type="entry name" value="HAM1"/>
    <property type="match status" value="1"/>
</dbReference>
<dbReference type="STRING" id="321763.SAMN04488692_11713"/>
<comment type="cofactor">
    <cofactor evidence="10">
        <name>Mg(2+)</name>
        <dbReference type="ChEBI" id="CHEBI:18420"/>
    </cofactor>
    <text evidence="10">Binds 1 Mg(2+) ion per subunit.</text>
</comment>
<dbReference type="AlphaFoldDB" id="A0A1G9QMI0"/>
<dbReference type="PANTHER" id="PTHR11067">
    <property type="entry name" value="INOSINE TRIPHOSPHATE PYROPHOSPHATASE/HAM1 PROTEIN"/>
    <property type="match status" value="1"/>
</dbReference>
<keyword evidence="13" id="KW-1185">Reference proteome</keyword>
<feature type="binding site" evidence="10">
    <location>
        <begin position="12"/>
        <end position="17"/>
    </location>
    <ligand>
        <name>substrate</name>
    </ligand>
</feature>
<evidence type="ECO:0000256" key="8">
    <source>
        <dbReference type="ARBA" id="ARBA00051875"/>
    </source>
</evidence>